<dbReference type="Pfam" id="PF02702">
    <property type="entry name" value="KdpD"/>
    <property type="match status" value="2"/>
</dbReference>
<gene>
    <name evidence="6" type="ORF">ACFFNY_34090</name>
</gene>
<dbReference type="PANTHER" id="PTHR45569:SF1">
    <property type="entry name" value="SENSOR PROTEIN KDPD"/>
    <property type="match status" value="1"/>
</dbReference>
<accession>A0ABV5W7T9</accession>
<proteinExistence type="predicted"/>
<feature type="domain" description="Signal transduction histidine kinase osmosensitive K+ channel sensor N-terminal" evidence="5">
    <location>
        <begin position="21"/>
        <end position="223"/>
    </location>
</feature>
<evidence type="ECO:0000256" key="3">
    <source>
        <dbReference type="ARBA" id="ARBA00023012"/>
    </source>
</evidence>
<dbReference type="EMBL" id="JBHMAG010000025">
    <property type="protein sequence ID" value="MFB9756634.1"/>
    <property type="molecule type" value="Genomic_DNA"/>
</dbReference>
<dbReference type="Pfam" id="PF00582">
    <property type="entry name" value="Usp"/>
    <property type="match status" value="1"/>
</dbReference>
<keyword evidence="1" id="KW-0808">Transferase</keyword>
<dbReference type="Proteomes" id="UP001589619">
    <property type="component" value="Unassembled WGS sequence"/>
</dbReference>
<dbReference type="InterPro" id="IPR014729">
    <property type="entry name" value="Rossmann-like_a/b/a_fold"/>
</dbReference>
<evidence type="ECO:0000256" key="1">
    <source>
        <dbReference type="ARBA" id="ARBA00022679"/>
    </source>
</evidence>
<dbReference type="InterPro" id="IPR052023">
    <property type="entry name" value="Histidine_kinase_KdpD"/>
</dbReference>
<keyword evidence="3" id="KW-0902">Two-component regulatory system</keyword>
<keyword evidence="2" id="KW-0418">Kinase</keyword>
<reference evidence="6 7" key="1">
    <citation type="submission" date="2024-09" db="EMBL/GenBank/DDBJ databases">
        <authorList>
            <person name="Sun Q."/>
            <person name="Mori K."/>
        </authorList>
    </citation>
    <scope>NUCLEOTIDE SEQUENCE [LARGE SCALE GENOMIC DNA]</scope>
    <source>
        <strain evidence="6 7">JCM 12520</strain>
    </source>
</reference>
<dbReference type="InterPro" id="IPR003852">
    <property type="entry name" value="Sig_transdc_His_kinase_KdpD_N"/>
</dbReference>
<comment type="caution">
    <text evidence="6">The sequence shown here is derived from an EMBL/GenBank/DDBJ whole genome shotgun (WGS) entry which is preliminary data.</text>
</comment>
<evidence type="ECO:0000259" key="4">
    <source>
        <dbReference type="Pfam" id="PF00582"/>
    </source>
</evidence>
<evidence type="ECO:0000313" key="6">
    <source>
        <dbReference type="EMBL" id="MFB9756634.1"/>
    </source>
</evidence>
<dbReference type="InterPro" id="IPR006016">
    <property type="entry name" value="UspA"/>
</dbReference>
<organism evidence="6 7">
    <name type="scientific">Paenibacillus hodogayensis</name>
    <dbReference type="NCBI Taxonomy" id="279208"/>
    <lineage>
        <taxon>Bacteria</taxon>
        <taxon>Bacillati</taxon>
        <taxon>Bacillota</taxon>
        <taxon>Bacilli</taxon>
        <taxon>Bacillales</taxon>
        <taxon>Paenibacillaceae</taxon>
        <taxon>Paenibacillus</taxon>
    </lineage>
</organism>
<dbReference type="RefSeq" id="WP_344913091.1">
    <property type="nucleotide sequence ID" value="NZ_BAAAYO010000011.1"/>
</dbReference>
<dbReference type="InterPro" id="IPR027417">
    <property type="entry name" value="P-loop_NTPase"/>
</dbReference>
<name>A0ABV5W7T9_9BACL</name>
<dbReference type="SUPFAM" id="SSF52402">
    <property type="entry name" value="Adenine nucleotide alpha hydrolases-like"/>
    <property type="match status" value="2"/>
</dbReference>
<dbReference type="Gene3D" id="3.40.50.620">
    <property type="entry name" value="HUPs"/>
    <property type="match status" value="1"/>
</dbReference>
<protein>
    <submittedName>
        <fullName evidence="6">Universal stress protein</fullName>
    </submittedName>
</protein>
<evidence type="ECO:0000313" key="7">
    <source>
        <dbReference type="Proteomes" id="UP001589619"/>
    </source>
</evidence>
<dbReference type="Gene3D" id="3.40.50.300">
    <property type="entry name" value="P-loop containing nucleotide triphosphate hydrolases"/>
    <property type="match status" value="2"/>
</dbReference>
<dbReference type="PANTHER" id="PTHR45569">
    <property type="entry name" value="SENSOR PROTEIN KDPD"/>
    <property type="match status" value="1"/>
</dbReference>
<feature type="domain" description="UspA" evidence="4">
    <location>
        <begin position="643"/>
        <end position="767"/>
    </location>
</feature>
<sequence length="790" mass="89061">MDTFKRKTPEELLHSISKLHRGRLKVYIGAVSGSGKTYHMLREGRALKEQGIDVVICAVSTMQRPETVEQVGDLERIPSIHWQKAGVEKKDLDLDALLRRNPEVLLVDGLAHRNREGARFPTRLEDIRFLLGKGISIITTINVYELEDVRAIAKKMTGIEVFETVPTDTLETADEVVLIDVTPEMMLSRVAEGALRGHSSEMLKRGNLAVLRELTLRLVAEGVNDSLEKHRGELGLIGPSGATERILVSTQYHWNGSIYVRRGQQIAKRLNGDMLVVTFVNPKKEPGKEAAAFKRSIVKLAERIGAKFEELPLRSRRSLPAMLADYALNNNVTRIVLGHSRQTRWQELWQGSIVRDMLKKTRNVDMFIVADRAEHEGERIMPTQLGKPGEEEVELFRRLGAGELDRKIERIKRGRFKVYIGSAPGVGKTYTMLREGNDLLRKGIQVCVGLLETHGRSETLGQVGALEVLPRKVIEYKGTRLEEMDTEEIIRRNPEVVLVDELAHTNVPGSQYRKRYEDVLDILAAGISVITTVNVQHLESLNDAVEQITGVRVRETVPDHILRLADEVQLIDVTPQSLQRRMKEGRIYALNKVDQALSHFFKTGNLIALRELALREIADDVDERLEAWERSSSLRGPWRRKETIYVCLNNCEQAERLIRRGFRIAYRLKAVWYVALALNEAADGRPEQAGTFEALRKLTERLGGTFQIERVRHVREASATFVAKATEYGATQMIVGQSRASWWKELREGSVVKELLRSARHTDVLVVADYDAAACMGTAGGTGDREDGRG</sequence>
<evidence type="ECO:0000259" key="5">
    <source>
        <dbReference type="Pfam" id="PF02702"/>
    </source>
</evidence>
<evidence type="ECO:0000256" key="2">
    <source>
        <dbReference type="ARBA" id="ARBA00022777"/>
    </source>
</evidence>
<keyword evidence="7" id="KW-1185">Reference proteome</keyword>
<dbReference type="SUPFAM" id="SSF52540">
    <property type="entry name" value="P-loop containing nucleoside triphosphate hydrolases"/>
    <property type="match status" value="1"/>
</dbReference>
<feature type="domain" description="Signal transduction histidine kinase osmosensitive K+ channel sensor N-terminal" evidence="5">
    <location>
        <begin position="412"/>
        <end position="621"/>
    </location>
</feature>